<sequence length="402" mass="44227">MAEEKKTVYLDYNATTPYDPAVQQSMITALSQWGNPSSSYKRGKIAKEVVEKSRESVANMIGALASEIIFMSGGTEANNTAIRTVIREWKRAERKPHIISTKIEHDATLKLLEFLLEENEIRVTFLPTNSDGSVDPELVGSSVEEDTVLVTLMMANNETGSLLDLNHLCNVLKKKNQERTDRGLGRIHLHIDAAQALGKIPVSVVETPVDYLTIVGHKFYGPRIGALYVKEGLPLHPLIRGGGQEKRRRPGTENTVCIAGLGEAAKLVTENLAEYNAHLRRMKDHLREALLKEFPKGTCVINFPETREHHQLPNTLSVSFPGLSGNRILANCPDLEASTGAACHSSANCNSASAMLLTLLPEEQAIGTMRLSVGRETTVEELDLAVKYLREAVDKMKSSSFS</sequence>
<evidence type="ECO:0000256" key="11">
    <source>
        <dbReference type="ARBA" id="ARBA00040554"/>
    </source>
</evidence>
<dbReference type="PIRSF" id="PIRSF005572">
    <property type="entry name" value="NifS"/>
    <property type="match status" value="1"/>
</dbReference>
<dbReference type="GO" id="GO:0005829">
    <property type="term" value="C:cytosol"/>
    <property type="evidence" value="ECO:0007669"/>
    <property type="project" value="UniProtKB-SubCell"/>
</dbReference>
<dbReference type="Gene3D" id="3.90.1150.10">
    <property type="entry name" value="Aspartate Aminotransferase, domain 1"/>
    <property type="match status" value="1"/>
</dbReference>
<accession>A0A0A9X017</accession>
<dbReference type="InterPro" id="IPR015422">
    <property type="entry name" value="PyrdxlP-dep_Trfase_small"/>
</dbReference>
<dbReference type="InterPro" id="IPR015424">
    <property type="entry name" value="PyrdxlP-dep_Trfase"/>
</dbReference>
<dbReference type="InterPro" id="IPR016454">
    <property type="entry name" value="Cysteine_dSase"/>
</dbReference>
<evidence type="ECO:0000256" key="1">
    <source>
        <dbReference type="ARBA" id="ARBA00001933"/>
    </source>
</evidence>
<evidence type="ECO:0000256" key="4">
    <source>
        <dbReference type="ARBA" id="ARBA00011738"/>
    </source>
</evidence>
<dbReference type="AlphaFoldDB" id="A0A0A9X017"/>
<dbReference type="EMBL" id="GBHO01029551">
    <property type="protein sequence ID" value="JAG14053.1"/>
    <property type="molecule type" value="Transcribed_RNA"/>
</dbReference>
<evidence type="ECO:0000256" key="3">
    <source>
        <dbReference type="ARBA" id="ARBA00009236"/>
    </source>
</evidence>
<dbReference type="PANTHER" id="PTHR11601">
    <property type="entry name" value="CYSTEINE DESULFURYLASE FAMILY MEMBER"/>
    <property type="match status" value="1"/>
</dbReference>
<evidence type="ECO:0000259" key="12">
    <source>
        <dbReference type="Pfam" id="PF00266"/>
    </source>
</evidence>
<dbReference type="InterPro" id="IPR015421">
    <property type="entry name" value="PyrdxlP-dep_Trfase_major"/>
</dbReference>
<evidence type="ECO:0000313" key="13">
    <source>
        <dbReference type="EMBL" id="JAG14052.1"/>
    </source>
</evidence>
<evidence type="ECO:0000256" key="8">
    <source>
        <dbReference type="ARBA" id="ARBA00023239"/>
    </source>
</evidence>
<evidence type="ECO:0000256" key="10">
    <source>
        <dbReference type="ARBA" id="ARBA00039054"/>
    </source>
</evidence>
<keyword evidence="5" id="KW-0963">Cytoplasm</keyword>
<proteinExistence type="inferred from homology"/>
<comment type="similarity">
    <text evidence="3">Belongs to the class-V pyridoxal-phosphate-dependent aminotransferase family.</text>
</comment>
<dbReference type="GO" id="GO:0009000">
    <property type="term" value="F:selenocysteine lyase activity"/>
    <property type="evidence" value="ECO:0007669"/>
    <property type="project" value="UniProtKB-EC"/>
</dbReference>
<reference evidence="13" key="1">
    <citation type="journal article" date="2014" name="PLoS ONE">
        <title>Transcriptome-Based Identification of ABC Transporters in the Western Tarnished Plant Bug Lygus hesperus.</title>
        <authorList>
            <person name="Hull J.J."/>
            <person name="Chaney K."/>
            <person name="Geib S.M."/>
            <person name="Fabrick J.A."/>
            <person name="Brent C.S."/>
            <person name="Walsh D."/>
            <person name="Lavine L.C."/>
        </authorList>
    </citation>
    <scope>NUCLEOTIDE SEQUENCE</scope>
</reference>
<dbReference type="InterPro" id="IPR000192">
    <property type="entry name" value="Aminotrans_V_dom"/>
</dbReference>
<keyword evidence="6" id="KW-0808">Transferase</keyword>
<reference evidence="13" key="2">
    <citation type="submission" date="2014-07" db="EMBL/GenBank/DDBJ databases">
        <authorList>
            <person name="Hull J."/>
        </authorList>
    </citation>
    <scope>NUCLEOTIDE SEQUENCE</scope>
</reference>
<comment type="function">
    <text evidence="9">Catalyzes the decomposition of L-selenocysteine to L-alanine and elemental selenium.</text>
</comment>
<dbReference type="PANTHER" id="PTHR11601:SF62">
    <property type="entry name" value="SELENOCYSTEINE LYASE"/>
    <property type="match status" value="1"/>
</dbReference>
<comment type="cofactor">
    <cofactor evidence="1">
        <name>pyridoxal 5'-phosphate</name>
        <dbReference type="ChEBI" id="CHEBI:597326"/>
    </cofactor>
</comment>
<evidence type="ECO:0000256" key="2">
    <source>
        <dbReference type="ARBA" id="ARBA00004514"/>
    </source>
</evidence>
<comment type="subcellular location">
    <subcellularLocation>
        <location evidence="2">Cytoplasm</location>
        <location evidence="2">Cytosol</location>
    </subcellularLocation>
</comment>
<gene>
    <name evidence="13" type="primary">SCLY_0</name>
    <name evidence="14" type="synonym">SCLY_1</name>
    <name evidence="14" type="ORF">CM83_53388</name>
    <name evidence="13" type="ORF">CM83_53389</name>
</gene>
<evidence type="ECO:0000256" key="9">
    <source>
        <dbReference type="ARBA" id="ARBA00037407"/>
    </source>
</evidence>
<comment type="subunit">
    <text evidence="4">Homodimer.</text>
</comment>
<protein>
    <recommendedName>
        <fullName evidence="11">Selenocysteine lyase</fullName>
        <ecNumber evidence="10">4.4.1.16</ecNumber>
    </recommendedName>
</protein>
<dbReference type="GO" id="GO:0016740">
    <property type="term" value="F:transferase activity"/>
    <property type="evidence" value="ECO:0007669"/>
    <property type="project" value="UniProtKB-KW"/>
</dbReference>
<dbReference type="EMBL" id="GBHO01029552">
    <property type="protein sequence ID" value="JAG14052.1"/>
    <property type="molecule type" value="Transcribed_RNA"/>
</dbReference>
<dbReference type="EC" id="4.4.1.16" evidence="10"/>
<dbReference type="SUPFAM" id="SSF53383">
    <property type="entry name" value="PLP-dependent transferases"/>
    <property type="match status" value="1"/>
</dbReference>
<dbReference type="Gene3D" id="3.40.640.10">
    <property type="entry name" value="Type I PLP-dependent aspartate aminotransferase-like (Major domain)"/>
    <property type="match status" value="1"/>
</dbReference>
<organism evidence="13">
    <name type="scientific">Lygus hesperus</name>
    <name type="common">Western plant bug</name>
    <dbReference type="NCBI Taxonomy" id="30085"/>
    <lineage>
        <taxon>Eukaryota</taxon>
        <taxon>Metazoa</taxon>
        <taxon>Ecdysozoa</taxon>
        <taxon>Arthropoda</taxon>
        <taxon>Hexapoda</taxon>
        <taxon>Insecta</taxon>
        <taxon>Pterygota</taxon>
        <taxon>Neoptera</taxon>
        <taxon>Paraneoptera</taxon>
        <taxon>Hemiptera</taxon>
        <taxon>Heteroptera</taxon>
        <taxon>Panheteroptera</taxon>
        <taxon>Cimicomorpha</taxon>
        <taxon>Miridae</taxon>
        <taxon>Mirini</taxon>
        <taxon>Lygus</taxon>
    </lineage>
</organism>
<evidence type="ECO:0000256" key="6">
    <source>
        <dbReference type="ARBA" id="ARBA00022679"/>
    </source>
</evidence>
<keyword evidence="8 13" id="KW-0456">Lyase</keyword>
<dbReference type="Pfam" id="PF00266">
    <property type="entry name" value="Aminotran_5"/>
    <property type="match status" value="1"/>
</dbReference>
<name>A0A0A9X017_LYGHE</name>
<feature type="domain" description="Aminotransferase class V" evidence="12">
    <location>
        <begin position="8"/>
        <end position="383"/>
    </location>
</feature>
<evidence type="ECO:0000256" key="7">
    <source>
        <dbReference type="ARBA" id="ARBA00022898"/>
    </source>
</evidence>
<keyword evidence="7" id="KW-0663">Pyridoxal phosphate</keyword>
<dbReference type="Gene3D" id="1.10.260.50">
    <property type="match status" value="1"/>
</dbReference>
<evidence type="ECO:0000313" key="14">
    <source>
        <dbReference type="EMBL" id="JAG14053.1"/>
    </source>
</evidence>
<evidence type="ECO:0000256" key="5">
    <source>
        <dbReference type="ARBA" id="ARBA00022490"/>
    </source>
</evidence>